<dbReference type="AlphaFoldDB" id="A0A1E7DPH8"/>
<evidence type="ECO:0008006" key="11">
    <source>
        <dbReference type="Google" id="ProtNLM"/>
    </source>
</evidence>
<dbReference type="GO" id="GO:0005886">
    <property type="term" value="C:plasma membrane"/>
    <property type="evidence" value="ECO:0007669"/>
    <property type="project" value="UniProtKB-SubCell"/>
</dbReference>
<feature type="transmembrane region" description="Helical" evidence="8">
    <location>
        <begin position="132"/>
        <end position="151"/>
    </location>
</feature>
<feature type="transmembrane region" description="Helical" evidence="8">
    <location>
        <begin position="6"/>
        <end position="23"/>
    </location>
</feature>
<feature type="transmembrane region" description="Helical" evidence="8">
    <location>
        <begin position="367"/>
        <end position="388"/>
    </location>
</feature>
<keyword evidence="5 8" id="KW-0812">Transmembrane</keyword>
<feature type="transmembrane region" description="Helical" evidence="8">
    <location>
        <begin position="306"/>
        <end position="331"/>
    </location>
</feature>
<dbReference type="OrthoDB" id="136232at2"/>
<evidence type="ECO:0000256" key="1">
    <source>
        <dbReference type="ARBA" id="ARBA00004651"/>
    </source>
</evidence>
<dbReference type="PANTHER" id="PTHR33908">
    <property type="entry name" value="MANNOSYLTRANSFERASE YKCB-RELATED"/>
    <property type="match status" value="1"/>
</dbReference>
<evidence type="ECO:0000256" key="6">
    <source>
        <dbReference type="ARBA" id="ARBA00022989"/>
    </source>
</evidence>
<dbReference type="RefSeq" id="WP_069938585.1">
    <property type="nucleotide sequence ID" value="NZ_MAMP01000021.1"/>
</dbReference>
<keyword evidence="7 8" id="KW-0472">Membrane</keyword>
<name>A0A1E7DPH8_9BACI</name>
<keyword evidence="10" id="KW-1185">Reference proteome</keyword>
<comment type="subcellular location">
    <subcellularLocation>
        <location evidence="1">Cell membrane</location>
        <topology evidence="1">Multi-pass membrane protein</topology>
    </subcellularLocation>
</comment>
<proteinExistence type="predicted"/>
<sequence>MNRFLYIGLFLFIEAVLIGYLAWTNTPFMTISPDGQLYYNLAENVASGNGLINTVRQENIIVPPFFALVIAPFVFFFHAPEAYMVFQYIVYGLNGVFLACVGAKLFQSRAAGVWSAVLYAVHPVLLLNGPQFLLTETLFVTFLLTVVYLVMRLFEKEKKNGLFAALLFVLSLSLLYRPHLLYVFILVFGLWVLFAAKKKMRIWSIAFFAIPVVLLGLNGLYNQSLHGTFVTLENYSGQNLYIANNPETKVDFYASTRLSQFVEPEYFEYEELTLSERSSVLKEKAFSYILADPLAMVERMVLKMGLFFKGIFVIDTITLVLALAGMILAFWKSGMNKWMLSFFVLYIVGFAAMTSLGLLVGGQRYRAPIVPVYLLFAGYVLGSVSLFIKKRKTKEIR</sequence>
<dbReference type="STRING" id="1714016.BA724_06785"/>
<evidence type="ECO:0000313" key="10">
    <source>
        <dbReference type="Proteomes" id="UP000095658"/>
    </source>
</evidence>
<evidence type="ECO:0000256" key="8">
    <source>
        <dbReference type="SAM" id="Phobius"/>
    </source>
</evidence>
<comment type="caution">
    <text evidence="9">The sequence shown here is derived from an EMBL/GenBank/DDBJ whole genome shotgun (WGS) entry which is preliminary data.</text>
</comment>
<evidence type="ECO:0000313" key="9">
    <source>
        <dbReference type="EMBL" id="OES44963.1"/>
    </source>
</evidence>
<accession>A0A1E7DPH8</accession>
<keyword evidence="2" id="KW-1003">Cell membrane</keyword>
<keyword evidence="3" id="KW-0328">Glycosyltransferase</keyword>
<feature type="transmembrane region" description="Helical" evidence="8">
    <location>
        <begin position="203"/>
        <end position="221"/>
    </location>
</feature>
<feature type="transmembrane region" description="Helical" evidence="8">
    <location>
        <begin position="180"/>
        <end position="196"/>
    </location>
</feature>
<dbReference type="PANTHER" id="PTHR33908:SF11">
    <property type="entry name" value="MEMBRANE PROTEIN"/>
    <property type="match status" value="1"/>
</dbReference>
<keyword evidence="6 8" id="KW-1133">Transmembrane helix</keyword>
<feature type="transmembrane region" description="Helical" evidence="8">
    <location>
        <begin position="338"/>
        <end position="361"/>
    </location>
</feature>
<feature type="transmembrane region" description="Helical" evidence="8">
    <location>
        <begin position="85"/>
        <end position="103"/>
    </location>
</feature>
<feature type="transmembrane region" description="Helical" evidence="8">
    <location>
        <begin position="110"/>
        <end position="126"/>
    </location>
</feature>
<evidence type="ECO:0000256" key="7">
    <source>
        <dbReference type="ARBA" id="ARBA00023136"/>
    </source>
</evidence>
<dbReference type="GO" id="GO:0016763">
    <property type="term" value="F:pentosyltransferase activity"/>
    <property type="evidence" value="ECO:0007669"/>
    <property type="project" value="TreeGrafter"/>
</dbReference>
<evidence type="ECO:0000256" key="5">
    <source>
        <dbReference type="ARBA" id="ARBA00022692"/>
    </source>
</evidence>
<organism evidence="9 10">
    <name type="scientific">Domibacillus iocasae</name>
    <dbReference type="NCBI Taxonomy" id="1714016"/>
    <lineage>
        <taxon>Bacteria</taxon>
        <taxon>Bacillati</taxon>
        <taxon>Bacillota</taxon>
        <taxon>Bacilli</taxon>
        <taxon>Bacillales</taxon>
        <taxon>Bacillaceae</taxon>
        <taxon>Domibacillus</taxon>
    </lineage>
</organism>
<protein>
    <recommendedName>
        <fullName evidence="11">Glycosyltransferase RgtA/B/C/D-like domain-containing protein</fullName>
    </recommendedName>
</protein>
<gene>
    <name evidence="9" type="ORF">BA724_06785</name>
</gene>
<dbReference type="GO" id="GO:0009103">
    <property type="term" value="P:lipopolysaccharide biosynthetic process"/>
    <property type="evidence" value="ECO:0007669"/>
    <property type="project" value="UniProtKB-ARBA"/>
</dbReference>
<keyword evidence="4" id="KW-0808">Transferase</keyword>
<dbReference type="EMBL" id="MAMP01000021">
    <property type="protein sequence ID" value="OES44963.1"/>
    <property type="molecule type" value="Genomic_DNA"/>
</dbReference>
<evidence type="ECO:0000256" key="3">
    <source>
        <dbReference type="ARBA" id="ARBA00022676"/>
    </source>
</evidence>
<feature type="transmembrane region" description="Helical" evidence="8">
    <location>
        <begin position="60"/>
        <end position="79"/>
    </location>
</feature>
<dbReference type="InterPro" id="IPR050297">
    <property type="entry name" value="LipidA_mod_glycosyltrf_83"/>
</dbReference>
<evidence type="ECO:0000256" key="2">
    <source>
        <dbReference type="ARBA" id="ARBA00022475"/>
    </source>
</evidence>
<reference evidence="9 10" key="1">
    <citation type="submission" date="2016-06" db="EMBL/GenBank/DDBJ databases">
        <title>Domibacillus iocasae genome sequencing.</title>
        <authorList>
            <person name="Verma A."/>
            <person name="Pal Y."/>
            <person name="Ojha A.K."/>
            <person name="Krishnamurthi S."/>
        </authorList>
    </citation>
    <scope>NUCLEOTIDE SEQUENCE [LARGE SCALE GENOMIC DNA]</scope>
    <source>
        <strain evidence="9 10">DSM 29979</strain>
    </source>
</reference>
<evidence type="ECO:0000256" key="4">
    <source>
        <dbReference type="ARBA" id="ARBA00022679"/>
    </source>
</evidence>
<dbReference type="Proteomes" id="UP000095658">
    <property type="component" value="Unassembled WGS sequence"/>
</dbReference>